<feature type="domain" description="ATP synthase F1 complex delta/epsilon subunit N-terminal" evidence="11">
    <location>
        <begin position="7"/>
        <end position="81"/>
    </location>
</feature>
<organism evidence="12 13">
    <name type="scientific">Halobacteriovorax vibrionivorans</name>
    <dbReference type="NCBI Taxonomy" id="2152716"/>
    <lineage>
        <taxon>Bacteria</taxon>
        <taxon>Pseudomonadati</taxon>
        <taxon>Bdellovibrionota</taxon>
        <taxon>Bacteriovoracia</taxon>
        <taxon>Bacteriovoracales</taxon>
        <taxon>Halobacteriovoraceae</taxon>
        <taxon>Halobacteriovorax</taxon>
    </lineage>
</organism>
<gene>
    <name evidence="9 12" type="primary">atpC</name>
    <name evidence="12" type="ORF">DAY19_04510</name>
</gene>
<evidence type="ECO:0000256" key="6">
    <source>
        <dbReference type="ARBA" id="ARBA00023136"/>
    </source>
</evidence>
<dbReference type="InterPro" id="IPR020546">
    <property type="entry name" value="ATP_synth_F1_dsu/esu_N"/>
</dbReference>
<keyword evidence="8 9" id="KW-0066">ATP synthesis</keyword>
<evidence type="ECO:0000256" key="9">
    <source>
        <dbReference type="HAMAP-Rule" id="MF_00530"/>
    </source>
</evidence>
<keyword evidence="7 9" id="KW-0139">CF(1)</keyword>
<evidence type="ECO:0000256" key="7">
    <source>
        <dbReference type="ARBA" id="ARBA00023196"/>
    </source>
</evidence>
<keyword evidence="5 9" id="KW-0406">Ion transport</keyword>
<dbReference type="SUPFAM" id="SSF51344">
    <property type="entry name" value="Epsilon subunit of F1F0-ATP synthase N-terminal domain"/>
    <property type="match status" value="1"/>
</dbReference>
<comment type="caution">
    <text evidence="12">The sequence shown here is derived from an EMBL/GenBank/DDBJ whole genome shotgun (WGS) entry which is preliminary data.</text>
</comment>
<dbReference type="EMBL" id="QDKL01000001">
    <property type="protein sequence ID" value="RZF23039.1"/>
    <property type="molecule type" value="Genomic_DNA"/>
</dbReference>
<evidence type="ECO:0000256" key="3">
    <source>
        <dbReference type="ARBA" id="ARBA00005712"/>
    </source>
</evidence>
<dbReference type="NCBIfam" id="TIGR01216">
    <property type="entry name" value="ATP_synt_epsi"/>
    <property type="match status" value="1"/>
</dbReference>
<comment type="subcellular location">
    <subcellularLocation>
        <location evidence="9">Cell membrane</location>
        <topology evidence="9">Peripheral membrane protein</topology>
    </subcellularLocation>
    <subcellularLocation>
        <location evidence="2">Endomembrane system</location>
        <topology evidence="2">Peripheral membrane protein</topology>
    </subcellularLocation>
</comment>
<evidence type="ECO:0000256" key="5">
    <source>
        <dbReference type="ARBA" id="ARBA00023065"/>
    </source>
</evidence>
<evidence type="ECO:0000313" key="13">
    <source>
        <dbReference type="Proteomes" id="UP000443582"/>
    </source>
</evidence>
<dbReference type="PANTHER" id="PTHR13822">
    <property type="entry name" value="ATP SYNTHASE DELTA/EPSILON CHAIN"/>
    <property type="match status" value="1"/>
</dbReference>
<sequence length="137" mass="15362">MMSNFVVNILTPSSVVAKNVPAESVFIPTLKGEIEVLAGHTHIVEKLATGSVAVHGDDQERFFTVTNGIVKVLNDEITILSLTSEEDNQIDEERATNALIYAREKLKDTLTDEELVKYRRKVERAQLRLQLVKQISK</sequence>
<dbReference type="CDD" id="cd12152">
    <property type="entry name" value="F1-ATPase_delta"/>
    <property type="match status" value="1"/>
</dbReference>
<dbReference type="PANTHER" id="PTHR13822:SF10">
    <property type="entry name" value="ATP SYNTHASE EPSILON CHAIN, CHLOROPLASTIC"/>
    <property type="match status" value="1"/>
</dbReference>
<name>A0ABY0IJ90_9BACT</name>
<protein>
    <recommendedName>
        <fullName evidence="9">ATP synthase epsilon chain</fullName>
    </recommendedName>
    <alternativeName>
        <fullName evidence="9">ATP synthase F1 sector epsilon subunit</fullName>
    </alternativeName>
    <alternativeName>
        <fullName evidence="9">F-ATPase epsilon subunit</fullName>
    </alternativeName>
</protein>
<evidence type="ECO:0000256" key="10">
    <source>
        <dbReference type="RuleBase" id="RU003656"/>
    </source>
</evidence>
<dbReference type="Proteomes" id="UP000443582">
    <property type="component" value="Unassembled WGS sequence"/>
</dbReference>
<keyword evidence="13" id="KW-1185">Reference proteome</keyword>
<evidence type="ECO:0000313" key="12">
    <source>
        <dbReference type="EMBL" id="RZF23039.1"/>
    </source>
</evidence>
<keyword evidence="9" id="KW-0375">Hydrogen ion transport</keyword>
<evidence type="ECO:0000256" key="8">
    <source>
        <dbReference type="ARBA" id="ARBA00023310"/>
    </source>
</evidence>
<proteinExistence type="inferred from homology"/>
<comment type="similarity">
    <text evidence="3 9 10">Belongs to the ATPase epsilon chain family.</text>
</comment>
<reference evidence="13" key="1">
    <citation type="journal article" date="2019" name="Int. J. Syst. Evol. Microbiol.">
        <title>Halobacteriovorax valvorus sp. nov., a novel prokaryotic predator isolated from coastal seawater of China.</title>
        <authorList>
            <person name="Chen M.-X."/>
        </authorList>
    </citation>
    <scope>NUCLEOTIDE SEQUENCE [LARGE SCALE GENOMIC DNA]</scope>
    <source>
        <strain evidence="13">BL9</strain>
    </source>
</reference>
<evidence type="ECO:0000259" key="11">
    <source>
        <dbReference type="Pfam" id="PF02823"/>
    </source>
</evidence>
<comment type="subunit">
    <text evidence="9 10">F-type ATPases have 2 components, CF(1) - the catalytic core - and CF(0) - the membrane proton channel. CF(1) has five subunits: alpha(3), beta(3), gamma(1), delta(1), epsilon(1). CF(0) has three main subunits: a, b and c.</text>
</comment>
<evidence type="ECO:0000256" key="1">
    <source>
        <dbReference type="ARBA" id="ARBA00003543"/>
    </source>
</evidence>
<keyword evidence="9" id="KW-1003">Cell membrane</keyword>
<evidence type="ECO:0000256" key="2">
    <source>
        <dbReference type="ARBA" id="ARBA00004184"/>
    </source>
</evidence>
<comment type="function">
    <text evidence="1 9">Produces ATP from ADP in the presence of a proton gradient across the membrane.</text>
</comment>
<dbReference type="Gene3D" id="2.60.15.10">
    <property type="entry name" value="F0F1 ATP synthase delta/epsilon subunit, N-terminal"/>
    <property type="match status" value="1"/>
</dbReference>
<evidence type="ECO:0000256" key="4">
    <source>
        <dbReference type="ARBA" id="ARBA00022448"/>
    </source>
</evidence>
<dbReference type="Pfam" id="PF02823">
    <property type="entry name" value="ATP-synt_DE_N"/>
    <property type="match status" value="1"/>
</dbReference>
<accession>A0ABY0IJ90</accession>
<dbReference type="InterPro" id="IPR036771">
    <property type="entry name" value="ATPsynth_dsu/esu_N"/>
</dbReference>
<dbReference type="InterPro" id="IPR001469">
    <property type="entry name" value="ATP_synth_F1_dsu/esu"/>
</dbReference>
<keyword evidence="6 9" id="KW-0472">Membrane</keyword>
<dbReference type="HAMAP" id="MF_00530">
    <property type="entry name" value="ATP_synth_epsil_bac"/>
    <property type="match status" value="1"/>
</dbReference>
<keyword evidence="4 9" id="KW-0813">Transport</keyword>